<proteinExistence type="predicted"/>
<reference evidence="3 5" key="2">
    <citation type="submission" date="2017-08" db="EMBL/GenBank/DDBJ databases">
        <title>Draft genome sequences of 64 type strains of genus Staph aureus.</title>
        <authorList>
            <person name="Cole K."/>
            <person name="Golubchik T."/>
            <person name="Russell J."/>
            <person name="Foster D."/>
            <person name="Llewelyn M."/>
            <person name="Wilson D."/>
            <person name="Crook D."/>
            <person name="Paul J."/>
        </authorList>
    </citation>
    <scope>NUCLEOTIDE SEQUENCE [LARGE SCALE GENOMIC DNA]</scope>
    <source>
        <strain evidence="3 5">DSM 28300</strain>
    </source>
</reference>
<dbReference type="EMBL" id="CCEH01000016">
    <property type="protein sequence ID" value="CDR28761.1"/>
    <property type="molecule type" value="Genomic_DNA"/>
</dbReference>
<reference evidence="1 4" key="1">
    <citation type="submission" date="2014-05" db="EMBL/GenBank/DDBJ databases">
        <authorList>
            <person name="Aslett A.Martin."/>
            <person name="De Silva Nishadi"/>
        </authorList>
    </citation>
    <scope>NUCLEOTIDE SEQUENCE [LARGE SCALE GENOMIC DNA]</scope>
</reference>
<name>A0A2K4AL50_9STAP</name>
<evidence type="ECO:0000313" key="6">
    <source>
        <dbReference type="Proteomes" id="UP000596960"/>
    </source>
</evidence>
<dbReference type="EMBL" id="PPQS01000012">
    <property type="protein sequence ID" value="PNZ50738.1"/>
    <property type="molecule type" value="Genomic_DNA"/>
</dbReference>
<evidence type="ECO:0000313" key="2">
    <source>
        <dbReference type="EMBL" id="MBE2128710.1"/>
    </source>
</evidence>
<accession>A0A2K4AL50</accession>
<keyword evidence="6" id="KW-1185">Reference proteome</keyword>
<dbReference type="RefSeq" id="WP_047531360.1">
    <property type="nucleotide sequence ID" value="NZ_CBCSFW010000022.1"/>
</dbReference>
<evidence type="ECO:0000313" key="3">
    <source>
        <dbReference type="EMBL" id="PNZ50738.1"/>
    </source>
</evidence>
<dbReference type="Proteomes" id="UP000596960">
    <property type="component" value="Unassembled WGS sequence"/>
</dbReference>
<evidence type="ECO:0000313" key="1">
    <source>
        <dbReference type="EMBL" id="CDR28761.1"/>
    </source>
</evidence>
<dbReference type="Proteomes" id="UP000236395">
    <property type="component" value="Unassembled WGS sequence"/>
</dbReference>
<dbReference type="GeneID" id="98345354"/>
<organism evidence="3 5">
    <name type="scientific">Staphylococcus schweitzeri</name>
    <dbReference type="NCBI Taxonomy" id="1654388"/>
    <lineage>
        <taxon>Bacteria</taxon>
        <taxon>Bacillati</taxon>
        <taxon>Bacillota</taxon>
        <taxon>Bacilli</taxon>
        <taxon>Bacillales</taxon>
        <taxon>Staphylococcaceae</taxon>
        <taxon>Staphylococcus</taxon>
    </lineage>
</organism>
<gene>
    <name evidence="3" type="ORF">CD116_02515</name>
    <name evidence="1" type="ORF">ERS140147_01904</name>
    <name evidence="2" type="ORF">ILQ21_06610</name>
</gene>
<protein>
    <submittedName>
        <fullName evidence="3">Uncharacterized protein</fullName>
    </submittedName>
</protein>
<dbReference type="EMBL" id="JADAMT010000008">
    <property type="protein sequence ID" value="MBE2128710.1"/>
    <property type="molecule type" value="Genomic_DNA"/>
</dbReference>
<evidence type="ECO:0000313" key="4">
    <source>
        <dbReference type="Proteomes" id="UP000044616"/>
    </source>
</evidence>
<reference evidence="2 6" key="3">
    <citation type="submission" date="2020-10" db="EMBL/GenBank/DDBJ databases">
        <title>Phenotypic and genomic profiling of Staphylococcus argenteus in Canada and the United States and recommendations for clinical result reporting.</title>
        <authorList>
            <person name="Eshaghi A."/>
            <person name="Bommersbach C."/>
            <person name="Zitterman S."/>
            <person name="Burnham C.-A.D."/>
            <person name="Patel R."/>
            <person name="Schuetz A.N."/>
            <person name="Patel S.N."/>
            <person name="Kus J.V."/>
        </authorList>
    </citation>
    <scope>NUCLEOTIDE SEQUENCE [LARGE SCALE GENOMIC DNA]</scope>
    <source>
        <strain evidence="2 6">DSM 28300</strain>
    </source>
</reference>
<evidence type="ECO:0000313" key="5">
    <source>
        <dbReference type="Proteomes" id="UP000236395"/>
    </source>
</evidence>
<dbReference type="Proteomes" id="UP000044616">
    <property type="component" value="Unassembled WGS sequence"/>
</dbReference>
<accession>A0A077UKC7</accession>
<sequence>MKKGIFNYDNAKVLKLDTNQLNENIKVIDDVFKNYEQLEPTIEIEKGTTELKLNGHFITSIIGPINVNKLNSLYVDEDFYYTYNELIVKYTEVKE</sequence>
<dbReference type="AlphaFoldDB" id="A0A2K4AL50"/>